<comment type="caution">
    <text evidence="1">The sequence shown here is derived from an EMBL/GenBank/DDBJ whole genome shotgun (WGS) entry which is preliminary data.</text>
</comment>
<organism evidence="1 2">
    <name type="scientific">Manihot esculenta</name>
    <name type="common">Cassava</name>
    <name type="synonym">Jatropha manihot</name>
    <dbReference type="NCBI Taxonomy" id="3983"/>
    <lineage>
        <taxon>Eukaryota</taxon>
        <taxon>Viridiplantae</taxon>
        <taxon>Streptophyta</taxon>
        <taxon>Embryophyta</taxon>
        <taxon>Tracheophyta</taxon>
        <taxon>Spermatophyta</taxon>
        <taxon>Magnoliopsida</taxon>
        <taxon>eudicotyledons</taxon>
        <taxon>Gunneridae</taxon>
        <taxon>Pentapetalae</taxon>
        <taxon>rosids</taxon>
        <taxon>fabids</taxon>
        <taxon>Malpighiales</taxon>
        <taxon>Euphorbiaceae</taxon>
        <taxon>Crotonoideae</taxon>
        <taxon>Manihoteae</taxon>
        <taxon>Manihot</taxon>
    </lineage>
</organism>
<keyword evidence="2" id="KW-1185">Reference proteome</keyword>
<gene>
    <name evidence="1" type="ORF">MANES_04G066700v8</name>
</gene>
<name>A0ACB7HUY5_MANES</name>
<reference evidence="2" key="1">
    <citation type="journal article" date="2016" name="Nat. Biotechnol.">
        <title>Sequencing wild and cultivated cassava and related species reveals extensive interspecific hybridization and genetic diversity.</title>
        <authorList>
            <person name="Bredeson J.V."/>
            <person name="Lyons J.B."/>
            <person name="Prochnik S.E."/>
            <person name="Wu G.A."/>
            <person name="Ha C.M."/>
            <person name="Edsinger-Gonzales E."/>
            <person name="Grimwood J."/>
            <person name="Schmutz J."/>
            <person name="Rabbi I.Y."/>
            <person name="Egesi C."/>
            <person name="Nauluvula P."/>
            <person name="Lebot V."/>
            <person name="Ndunguru J."/>
            <person name="Mkamilo G."/>
            <person name="Bart R.S."/>
            <person name="Setter T.L."/>
            <person name="Gleadow R.M."/>
            <person name="Kulakow P."/>
            <person name="Ferguson M.E."/>
            <person name="Rounsley S."/>
            <person name="Rokhsar D.S."/>
        </authorList>
    </citation>
    <scope>NUCLEOTIDE SEQUENCE [LARGE SCALE GENOMIC DNA]</scope>
    <source>
        <strain evidence="2">cv. AM560-2</strain>
    </source>
</reference>
<sequence>MAEVGHLVSGRSIKSIGSCHPTVRRSHNLLSFNSKTIAFSRKKDFSLTTKKGSKTPRRLITISTGDGRWHGKWNSQYLLSLQDLHLQDLIEDDEQKDADVSINLSVQKHASFGFSVDGRIITFFTRKCSICSSPYNREIDTNFNVWILPSNRQKDDITLPEIGGDDPSVIYVKPGYEANLDSLIQDTIRLTTSVKDTCSEACDRSEPTLQFGTEIGGQNTASVDKRWSRLLELKHKSWPL</sequence>
<evidence type="ECO:0000313" key="1">
    <source>
        <dbReference type="EMBL" id="KAG8655754.1"/>
    </source>
</evidence>
<accession>A0ACB7HUY5</accession>
<evidence type="ECO:0000313" key="2">
    <source>
        <dbReference type="Proteomes" id="UP000091857"/>
    </source>
</evidence>
<protein>
    <submittedName>
        <fullName evidence="1">Uncharacterized protein</fullName>
    </submittedName>
</protein>
<proteinExistence type="predicted"/>
<dbReference type="EMBL" id="CM004390">
    <property type="protein sequence ID" value="KAG8655754.1"/>
    <property type="molecule type" value="Genomic_DNA"/>
</dbReference>
<dbReference type="Proteomes" id="UP000091857">
    <property type="component" value="Chromosome 4"/>
</dbReference>